<comment type="caution">
    <text evidence="1">The sequence shown here is derived from an EMBL/GenBank/DDBJ whole genome shotgun (WGS) entry which is preliminary data.</text>
</comment>
<protein>
    <submittedName>
        <fullName evidence="1">3036_t:CDS:1</fullName>
    </submittedName>
</protein>
<evidence type="ECO:0000313" key="2">
    <source>
        <dbReference type="Proteomes" id="UP000789366"/>
    </source>
</evidence>
<organism evidence="1 2">
    <name type="scientific">Cetraspora pellucida</name>
    <dbReference type="NCBI Taxonomy" id="1433469"/>
    <lineage>
        <taxon>Eukaryota</taxon>
        <taxon>Fungi</taxon>
        <taxon>Fungi incertae sedis</taxon>
        <taxon>Mucoromycota</taxon>
        <taxon>Glomeromycotina</taxon>
        <taxon>Glomeromycetes</taxon>
        <taxon>Diversisporales</taxon>
        <taxon>Gigasporaceae</taxon>
        <taxon>Cetraspora</taxon>
    </lineage>
</organism>
<proteinExistence type="predicted"/>
<sequence>MDSSFHFSSQDEDHQIIVIDQSLEIPDVKILTNYVDKSNKTKLAIRASSWVWDHMKKDNITTLTTHLCEHLNSVHQIFFYQQYKKISDEQTIIDSDKSMQTIPLMFSKIEVHKSAKQQKLLYRLTAWIVDYCQALSIVEENCFQQFCYEMDPCFKVPGSALIKTKIRKSVLFVEDQLHNLISKTIKTFSFTTDMWTSMHHPYIGKNAKKQFLSKIFEYWNIHNKLIGGTTDNDKSIVKRIRLLEVPHIYYTAHTIQLSIKDELNLLENVLEDTKWSLLEGEDSESELEDLTESLEPLSSSQLFQLQDAMKQLARSLCWHLDFQQRKDEQSLEWKE</sequence>
<name>A0ACA9KC11_9GLOM</name>
<evidence type="ECO:0000313" key="1">
    <source>
        <dbReference type="EMBL" id="CAG8464267.1"/>
    </source>
</evidence>
<gene>
    <name evidence="1" type="ORF">SPELUC_LOCUS1398</name>
</gene>
<dbReference type="EMBL" id="CAJVPW010000740">
    <property type="protein sequence ID" value="CAG8464267.1"/>
    <property type="molecule type" value="Genomic_DNA"/>
</dbReference>
<reference evidence="1" key="1">
    <citation type="submission" date="2021-06" db="EMBL/GenBank/DDBJ databases">
        <authorList>
            <person name="Kallberg Y."/>
            <person name="Tangrot J."/>
            <person name="Rosling A."/>
        </authorList>
    </citation>
    <scope>NUCLEOTIDE SEQUENCE</scope>
    <source>
        <strain evidence="1">28 12/20/2015</strain>
    </source>
</reference>
<dbReference type="Proteomes" id="UP000789366">
    <property type="component" value="Unassembled WGS sequence"/>
</dbReference>
<accession>A0ACA9KC11</accession>
<keyword evidence="2" id="KW-1185">Reference proteome</keyword>